<dbReference type="GO" id="GO:0008270">
    <property type="term" value="F:zinc ion binding"/>
    <property type="evidence" value="ECO:0007669"/>
    <property type="project" value="InterPro"/>
</dbReference>
<dbReference type="AlphaFoldDB" id="A0A382RPX6"/>
<feature type="non-terminal residue" evidence="2">
    <location>
        <position position="1"/>
    </location>
</feature>
<dbReference type="InterPro" id="IPR038071">
    <property type="entry name" value="UROD/MetE-like_sf"/>
</dbReference>
<organism evidence="2">
    <name type="scientific">marine metagenome</name>
    <dbReference type="NCBI Taxonomy" id="408172"/>
    <lineage>
        <taxon>unclassified sequences</taxon>
        <taxon>metagenomes</taxon>
        <taxon>ecological metagenomes</taxon>
    </lineage>
</organism>
<dbReference type="SUPFAM" id="SSF51726">
    <property type="entry name" value="UROD/MetE-like"/>
    <property type="match status" value="1"/>
</dbReference>
<dbReference type="InterPro" id="IPR002629">
    <property type="entry name" value="Met_Synth_C/arc"/>
</dbReference>
<name>A0A382RPX6_9ZZZZ</name>
<proteinExistence type="predicted"/>
<dbReference type="GO" id="GO:0003871">
    <property type="term" value="F:5-methyltetrahydropteroyltriglutamate-homocysteine S-methyltransferase activity"/>
    <property type="evidence" value="ECO:0007669"/>
    <property type="project" value="InterPro"/>
</dbReference>
<evidence type="ECO:0000259" key="1">
    <source>
        <dbReference type="Pfam" id="PF01717"/>
    </source>
</evidence>
<dbReference type="GO" id="GO:0009086">
    <property type="term" value="P:methionine biosynthetic process"/>
    <property type="evidence" value="ECO:0007669"/>
    <property type="project" value="InterPro"/>
</dbReference>
<protein>
    <recommendedName>
        <fullName evidence="1">Cobalamin-independent methionine synthase MetE C-terminal/archaeal domain-containing protein</fullName>
    </recommendedName>
</protein>
<gene>
    <name evidence="2" type="ORF">METZ01_LOCUS352069</name>
</gene>
<accession>A0A382RPX6</accession>
<dbReference type="Gene3D" id="3.20.20.210">
    <property type="match status" value="1"/>
</dbReference>
<sequence length="64" mass="6966">VADTPLFPVTTVGSWPRSTSLIRALRAKQNGEMSDSEFNRLADQEVISCIRSQEEAGVDIVTDG</sequence>
<feature type="domain" description="Cobalamin-independent methionine synthase MetE C-terminal/archaeal" evidence="1">
    <location>
        <begin position="7"/>
        <end position="64"/>
    </location>
</feature>
<evidence type="ECO:0000313" key="2">
    <source>
        <dbReference type="EMBL" id="SVC99215.1"/>
    </source>
</evidence>
<reference evidence="2" key="1">
    <citation type="submission" date="2018-05" db="EMBL/GenBank/DDBJ databases">
        <authorList>
            <person name="Lanie J.A."/>
            <person name="Ng W.-L."/>
            <person name="Kazmierczak K.M."/>
            <person name="Andrzejewski T.M."/>
            <person name="Davidsen T.M."/>
            <person name="Wayne K.J."/>
            <person name="Tettelin H."/>
            <person name="Glass J.I."/>
            <person name="Rusch D."/>
            <person name="Podicherti R."/>
            <person name="Tsui H.-C.T."/>
            <person name="Winkler M.E."/>
        </authorList>
    </citation>
    <scope>NUCLEOTIDE SEQUENCE</scope>
</reference>
<dbReference type="EMBL" id="UINC01123025">
    <property type="protein sequence ID" value="SVC99215.1"/>
    <property type="molecule type" value="Genomic_DNA"/>
</dbReference>
<feature type="non-terminal residue" evidence="2">
    <location>
        <position position="64"/>
    </location>
</feature>
<dbReference type="Pfam" id="PF01717">
    <property type="entry name" value="Meth_synt_2"/>
    <property type="match status" value="1"/>
</dbReference>